<dbReference type="EMBL" id="JAACJM010000026">
    <property type="protein sequence ID" value="KAF5365741.1"/>
    <property type="molecule type" value="Genomic_DNA"/>
</dbReference>
<dbReference type="GO" id="GO:0005634">
    <property type="term" value="C:nucleus"/>
    <property type="evidence" value="ECO:0007669"/>
    <property type="project" value="UniProtKB-SubCell"/>
</dbReference>
<dbReference type="GO" id="GO:0005737">
    <property type="term" value="C:cytoplasm"/>
    <property type="evidence" value="ECO:0007669"/>
    <property type="project" value="UniProtKB-SubCell"/>
</dbReference>
<dbReference type="Pfam" id="PF20936">
    <property type="entry name" value="GCIP_C"/>
    <property type="match status" value="1"/>
</dbReference>
<comment type="similarity">
    <text evidence="3">Belongs to the CCNDBP1 family.</text>
</comment>
<feature type="domain" description="Cyclin-D1-binding protein 1-like N-terminal" evidence="8">
    <location>
        <begin position="99"/>
        <end position="244"/>
    </location>
</feature>
<organism evidence="10 11">
    <name type="scientific">Tetrapyrgos nigripes</name>
    <dbReference type="NCBI Taxonomy" id="182062"/>
    <lineage>
        <taxon>Eukaryota</taxon>
        <taxon>Fungi</taxon>
        <taxon>Dikarya</taxon>
        <taxon>Basidiomycota</taxon>
        <taxon>Agaricomycotina</taxon>
        <taxon>Agaricomycetes</taxon>
        <taxon>Agaricomycetidae</taxon>
        <taxon>Agaricales</taxon>
        <taxon>Marasmiineae</taxon>
        <taxon>Marasmiaceae</taxon>
        <taxon>Tetrapyrgos</taxon>
    </lineage>
</organism>
<keyword evidence="5" id="KW-0539">Nucleus</keyword>
<evidence type="ECO:0000256" key="3">
    <source>
        <dbReference type="ARBA" id="ARBA00008940"/>
    </source>
</evidence>
<feature type="region of interest" description="Disordered" evidence="7">
    <location>
        <begin position="242"/>
        <end position="263"/>
    </location>
</feature>
<dbReference type="InterPro" id="IPR049318">
    <property type="entry name" value="GCIP_C"/>
</dbReference>
<comment type="subcellular location">
    <subcellularLocation>
        <location evidence="2">Cytoplasm</location>
    </subcellularLocation>
    <subcellularLocation>
        <location evidence="1">Nucleus</location>
    </subcellularLocation>
</comment>
<protein>
    <submittedName>
        <fullName evidence="10">Uncharacterized protein</fullName>
    </submittedName>
</protein>
<evidence type="ECO:0000313" key="11">
    <source>
        <dbReference type="Proteomes" id="UP000559256"/>
    </source>
</evidence>
<proteinExistence type="inferred from homology"/>
<evidence type="ECO:0000256" key="2">
    <source>
        <dbReference type="ARBA" id="ARBA00004496"/>
    </source>
</evidence>
<keyword evidence="6" id="KW-0131">Cell cycle</keyword>
<evidence type="ECO:0000256" key="1">
    <source>
        <dbReference type="ARBA" id="ARBA00004123"/>
    </source>
</evidence>
<dbReference type="Proteomes" id="UP000559256">
    <property type="component" value="Unassembled WGS sequence"/>
</dbReference>
<evidence type="ECO:0000256" key="5">
    <source>
        <dbReference type="ARBA" id="ARBA00023242"/>
    </source>
</evidence>
<dbReference type="PANTHER" id="PTHR15492">
    <property type="entry name" value="CYCLIN D1-BINDING PROTEIN 1"/>
    <property type="match status" value="1"/>
</dbReference>
<keyword evidence="11" id="KW-1185">Reference proteome</keyword>
<comment type="caution">
    <text evidence="10">The sequence shown here is derived from an EMBL/GenBank/DDBJ whole genome shotgun (WGS) entry which is preliminary data.</text>
</comment>
<dbReference type="InterPro" id="IPR026907">
    <property type="entry name" value="GCIP-like"/>
</dbReference>
<keyword evidence="4" id="KW-0963">Cytoplasm</keyword>
<evidence type="ECO:0000313" key="10">
    <source>
        <dbReference type="EMBL" id="KAF5365741.1"/>
    </source>
</evidence>
<feature type="domain" description="Cyclin-D1-binding protein 1-like C-terminal" evidence="9">
    <location>
        <begin position="253"/>
        <end position="354"/>
    </location>
</feature>
<dbReference type="InterPro" id="IPR049317">
    <property type="entry name" value="GCIP-like_N"/>
</dbReference>
<dbReference type="Gene3D" id="1.20.1410.10">
    <property type="entry name" value="I/LWEQ domain"/>
    <property type="match status" value="1"/>
</dbReference>
<gene>
    <name evidence="10" type="ORF">D9758_003349</name>
</gene>
<evidence type="ECO:0000256" key="6">
    <source>
        <dbReference type="ARBA" id="ARBA00023306"/>
    </source>
</evidence>
<evidence type="ECO:0000259" key="8">
    <source>
        <dbReference type="Pfam" id="PF13324"/>
    </source>
</evidence>
<evidence type="ECO:0000256" key="7">
    <source>
        <dbReference type="SAM" id="MobiDB-lite"/>
    </source>
</evidence>
<accession>A0A8H5GJ67</accession>
<sequence>MKRGIRERTRVTRTDLYLHGRKREYDHVVTWPRKIDSTAASRQLILACFAMSTDHQQQAIQLLKLGIEACSIALQSVAECPHEDPPPSSFSVIRTDFMSLLAFIYATATKLAISLKPSSPTYSASITPLKDMTKHVAALSHCVNMFNVKEHGKTFTQEAVSLFRDVATSVQSLLQLFLDVEQSDDRNKWKEEYLVRTAAVHDITENARSSHGLSKDNSSAVHKIWSRDLGSLEDGVREVAEMTENAESGDTEEDDGWGELGLESSKPLDKEELARISKIHTVLRLATLLHKRIASDLLRSPPHGVSSTTLDKLASYSPTLLSASDEVIASLFSPQDVSSIQKELDSFTHIIQDIKTVVGSFLDDASSEAPEEALKELSLNGSTGKSSSPRKWFDGCFEQISKSLDIAAVTLNDNTQS</sequence>
<reference evidence="10 11" key="1">
    <citation type="journal article" date="2020" name="ISME J.">
        <title>Uncovering the hidden diversity of litter-decomposition mechanisms in mushroom-forming fungi.</title>
        <authorList>
            <person name="Floudas D."/>
            <person name="Bentzer J."/>
            <person name="Ahren D."/>
            <person name="Johansson T."/>
            <person name="Persson P."/>
            <person name="Tunlid A."/>
        </authorList>
    </citation>
    <scope>NUCLEOTIDE SEQUENCE [LARGE SCALE GENOMIC DNA]</scope>
    <source>
        <strain evidence="10 11">CBS 291.85</strain>
    </source>
</reference>
<dbReference type="AlphaFoldDB" id="A0A8H5GJ67"/>
<dbReference type="PANTHER" id="PTHR15492:SF1">
    <property type="entry name" value="CYCLIN-D1-BINDING PROTEIN 1"/>
    <property type="match status" value="1"/>
</dbReference>
<name>A0A8H5GJ67_9AGAR</name>
<evidence type="ECO:0000259" key="9">
    <source>
        <dbReference type="Pfam" id="PF20936"/>
    </source>
</evidence>
<dbReference type="Pfam" id="PF13324">
    <property type="entry name" value="GCIP_N"/>
    <property type="match status" value="1"/>
</dbReference>
<dbReference type="OrthoDB" id="41588at2759"/>
<evidence type="ECO:0000256" key="4">
    <source>
        <dbReference type="ARBA" id="ARBA00022490"/>
    </source>
</evidence>
<feature type="compositionally biased region" description="Acidic residues" evidence="7">
    <location>
        <begin position="247"/>
        <end position="257"/>
    </location>
</feature>